<keyword evidence="2" id="KW-1185">Reference proteome</keyword>
<sequence>MASHLLWQLRSIIPDGNTPLARRFAGAVYRACASTLRRKKYGRDRVEIESGVGFQELGDTGYHTFFGYYDVTPFDNDGQTVLAMRRPSTPTSHAAGTPIELGTYDLLEPAPVFKPFARSTAWCWQMGCRLQWLGGGRHGLALFNDTREGKHVAVLVHASTGQEQSILPRPVYSITRDGERFVSLNFPRLQRLRPGYGYDDLPDATEQEAAPRDDGLWLCDIATGREQLILSLADAARYKPQPSMDGATHYFNHVLWNPSGERFFFIHLWKDRSGKRHGRGLVWDCTQQRILDLGIERHTSHYCWVDDDSLVVFSTHQKTGMRYHSYTLPEGMTGVVGEGILTEDGHPTPRPGNERLILTDTYPDRLREQTLMLFDMDSNELRRLGSFYSPFTFTGEQRCDLHPRWSPTGDRICIDSPHAGERRMCILTP</sequence>
<gene>
    <name evidence="1" type="ORF">DPQ33_18085</name>
</gene>
<dbReference type="Proteomes" id="UP000448292">
    <property type="component" value="Unassembled WGS sequence"/>
</dbReference>
<protein>
    <submittedName>
        <fullName evidence="1">Uncharacterized protein</fullName>
    </submittedName>
</protein>
<evidence type="ECO:0000313" key="2">
    <source>
        <dbReference type="Proteomes" id="UP000448292"/>
    </source>
</evidence>
<dbReference type="OrthoDB" id="5430637at2"/>
<proteinExistence type="predicted"/>
<name>A0A7M3MAF2_9BACT</name>
<accession>A0A7M3MAF2</accession>
<dbReference type="RefSeq" id="WP_144304620.1">
    <property type="nucleotide sequence ID" value="NZ_QMIE01000032.1"/>
</dbReference>
<organism evidence="1 2">
    <name type="scientific">Oceanidesulfovibrio indonesiensis</name>
    <dbReference type="NCBI Taxonomy" id="54767"/>
    <lineage>
        <taxon>Bacteria</taxon>
        <taxon>Pseudomonadati</taxon>
        <taxon>Thermodesulfobacteriota</taxon>
        <taxon>Desulfovibrionia</taxon>
        <taxon>Desulfovibrionales</taxon>
        <taxon>Desulfovibrionaceae</taxon>
        <taxon>Oceanidesulfovibrio</taxon>
    </lineage>
</organism>
<dbReference type="AlphaFoldDB" id="A0A7M3MAF2"/>
<dbReference type="EMBL" id="QMIE01000032">
    <property type="protein sequence ID" value="TVM13813.1"/>
    <property type="molecule type" value="Genomic_DNA"/>
</dbReference>
<reference evidence="1 2" key="1">
    <citation type="submission" date="2018-06" db="EMBL/GenBank/DDBJ databases">
        <title>Complete genome of Desulfovibrio indonesiensis P37SLT.</title>
        <authorList>
            <person name="Crispim J.S."/>
            <person name="Vidigal P.M.P."/>
            <person name="Silva L.C.F."/>
            <person name="Laguardia C.N."/>
            <person name="Araujo L.C."/>
            <person name="Dias R.S."/>
            <person name="Sousa M.P."/>
            <person name="Paula S.O."/>
            <person name="Silva C."/>
        </authorList>
    </citation>
    <scope>NUCLEOTIDE SEQUENCE [LARGE SCALE GENOMIC DNA]</scope>
    <source>
        <strain evidence="1 2">P37SLT</strain>
    </source>
</reference>
<comment type="caution">
    <text evidence="1">The sequence shown here is derived from an EMBL/GenBank/DDBJ whole genome shotgun (WGS) entry which is preliminary data.</text>
</comment>
<dbReference type="SUPFAM" id="SSF82171">
    <property type="entry name" value="DPP6 N-terminal domain-like"/>
    <property type="match status" value="1"/>
</dbReference>
<evidence type="ECO:0000313" key="1">
    <source>
        <dbReference type="EMBL" id="TVM13813.1"/>
    </source>
</evidence>